<proteinExistence type="predicted"/>
<evidence type="ECO:0000313" key="1">
    <source>
        <dbReference type="EMBL" id="MBK1618236.1"/>
    </source>
</evidence>
<dbReference type="AlphaFoldDB" id="A0A9X0W7I0"/>
<sequence length="76" mass="7452">MATVASSMTINRCGAAIRNLAGATLANDGAVVAPLAVKGNDLMLGQGRPGVLSAMVSPVLSAVDDCLIAIASSLVV</sequence>
<keyword evidence="2" id="KW-1185">Reference proteome</keyword>
<comment type="caution">
    <text evidence="1">The sequence shown here is derived from an EMBL/GenBank/DDBJ whole genome shotgun (WGS) entry which is preliminary data.</text>
</comment>
<organism evidence="1 2">
    <name type="scientific">Lamprobacter modestohalophilus</name>
    <dbReference type="NCBI Taxonomy" id="1064514"/>
    <lineage>
        <taxon>Bacteria</taxon>
        <taxon>Pseudomonadati</taxon>
        <taxon>Pseudomonadota</taxon>
        <taxon>Gammaproteobacteria</taxon>
        <taxon>Chromatiales</taxon>
        <taxon>Chromatiaceae</taxon>
        <taxon>Lamprobacter</taxon>
    </lineage>
</organism>
<dbReference type="Proteomes" id="UP001138768">
    <property type="component" value="Unassembled WGS sequence"/>
</dbReference>
<accession>A0A9X0W7I0</accession>
<evidence type="ECO:0000313" key="2">
    <source>
        <dbReference type="Proteomes" id="UP001138768"/>
    </source>
</evidence>
<reference evidence="1 2" key="1">
    <citation type="journal article" date="2020" name="Microorganisms">
        <title>Osmotic Adaptation and Compatible Solute Biosynthesis of Phototrophic Bacteria as Revealed from Genome Analyses.</title>
        <authorList>
            <person name="Imhoff J.F."/>
            <person name="Rahn T."/>
            <person name="Kunzel S."/>
            <person name="Keller A."/>
            <person name="Neulinger S.C."/>
        </authorList>
    </citation>
    <scope>NUCLEOTIDE SEQUENCE [LARGE SCALE GENOMIC DNA]</scope>
    <source>
        <strain evidence="1 2">DSM 25653</strain>
    </source>
</reference>
<dbReference type="EMBL" id="NRRY01000008">
    <property type="protein sequence ID" value="MBK1618236.1"/>
    <property type="molecule type" value="Genomic_DNA"/>
</dbReference>
<protein>
    <submittedName>
        <fullName evidence="1">Uncharacterized protein</fullName>
    </submittedName>
</protein>
<name>A0A9X0W7I0_9GAMM</name>
<gene>
    <name evidence="1" type="ORF">CKO42_07225</name>
</gene>